<evidence type="ECO:0000313" key="1">
    <source>
        <dbReference type="EMBL" id="CAK0817754.1"/>
    </source>
</evidence>
<protein>
    <submittedName>
        <fullName evidence="1">Uncharacterized protein</fullName>
    </submittedName>
</protein>
<feature type="non-terminal residue" evidence="1">
    <location>
        <position position="1"/>
    </location>
</feature>
<name>A0ABN9RJ26_9DINO</name>
<reference evidence="1" key="1">
    <citation type="submission" date="2023-10" db="EMBL/GenBank/DDBJ databases">
        <authorList>
            <person name="Chen Y."/>
            <person name="Shah S."/>
            <person name="Dougan E. K."/>
            <person name="Thang M."/>
            <person name="Chan C."/>
        </authorList>
    </citation>
    <scope>NUCLEOTIDE SEQUENCE [LARGE SCALE GENOMIC DNA]</scope>
</reference>
<gene>
    <name evidence="1" type="ORF">PCOR1329_LOCUS20256</name>
</gene>
<sequence length="170" mass="19361">EDPDHDQWFEYAVVKGEKVGIGYACMRHGTIWQECFSLEGSANEVLRRARDDAEFGNLFDNCEKGFISAKKLTPEACGLQTQLLPKINGDNYRGYLLLDGDEENSTKYELVREIKIDKSTFHLKLDACYHEKLPDMVFNALLKHTEANSPVWAKIRTATCTQEQIAQKAI</sequence>
<keyword evidence="2" id="KW-1185">Reference proteome</keyword>
<dbReference type="Proteomes" id="UP001189429">
    <property type="component" value="Unassembled WGS sequence"/>
</dbReference>
<dbReference type="EMBL" id="CAUYUJ010006550">
    <property type="protein sequence ID" value="CAK0817754.1"/>
    <property type="molecule type" value="Genomic_DNA"/>
</dbReference>
<proteinExistence type="predicted"/>
<comment type="caution">
    <text evidence="1">The sequence shown here is derived from an EMBL/GenBank/DDBJ whole genome shotgun (WGS) entry which is preliminary data.</text>
</comment>
<accession>A0ABN9RJ26</accession>
<feature type="non-terminal residue" evidence="1">
    <location>
        <position position="170"/>
    </location>
</feature>
<organism evidence="1 2">
    <name type="scientific">Prorocentrum cordatum</name>
    <dbReference type="NCBI Taxonomy" id="2364126"/>
    <lineage>
        <taxon>Eukaryota</taxon>
        <taxon>Sar</taxon>
        <taxon>Alveolata</taxon>
        <taxon>Dinophyceae</taxon>
        <taxon>Prorocentrales</taxon>
        <taxon>Prorocentraceae</taxon>
        <taxon>Prorocentrum</taxon>
    </lineage>
</organism>
<evidence type="ECO:0000313" key="2">
    <source>
        <dbReference type="Proteomes" id="UP001189429"/>
    </source>
</evidence>